<dbReference type="EMBL" id="AZMM01018416">
    <property type="protein sequence ID" value="ETJ20421.1"/>
    <property type="molecule type" value="Genomic_DNA"/>
</dbReference>
<organism evidence="1">
    <name type="scientific">human gut metagenome</name>
    <dbReference type="NCBI Taxonomy" id="408170"/>
    <lineage>
        <taxon>unclassified sequences</taxon>
        <taxon>metagenomes</taxon>
        <taxon>organismal metagenomes</taxon>
    </lineage>
</organism>
<reference evidence="1" key="1">
    <citation type="submission" date="2013-12" db="EMBL/GenBank/DDBJ databases">
        <title>A Varibaculum cambriense genome reconstructed from a premature infant gut community with otherwise low bacterial novelty that shifts toward anaerobic metabolism during the third week of life.</title>
        <authorList>
            <person name="Brown C.T."/>
            <person name="Sharon I."/>
            <person name="Thomas B.C."/>
            <person name="Castelle C.J."/>
            <person name="Morowitz M.J."/>
            <person name="Banfield J.F."/>
        </authorList>
    </citation>
    <scope>NUCLEOTIDE SEQUENCE</scope>
</reference>
<gene>
    <name evidence="1" type="ORF">Q604_UNBC18416G0022</name>
</gene>
<name>W1WR86_9ZZZZ</name>
<evidence type="ECO:0000313" key="1">
    <source>
        <dbReference type="EMBL" id="ETJ20421.1"/>
    </source>
</evidence>
<comment type="caution">
    <text evidence="1">The sequence shown here is derived from an EMBL/GenBank/DDBJ whole genome shotgun (WGS) entry which is preliminary data.</text>
</comment>
<dbReference type="AlphaFoldDB" id="W1WR86"/>
<proteinExistence type="predicted"/>
<sequence length="154" mass="16679">MPPPLFNVILDAPFWMLSIPLRVELKEYVNCLPAWSNTMFLPALKVTVSPGLTFSEVVPFVVPPLFKEVTFQPEALIASATFVVVARPFVVGATALPSVLAVIGSPILAVTVIPVASADVEIKFVSPLTFNVPSFNNTSLLPVSPAYFKLTFFN</sequence>
<accession>W1WR86</accession>
<protein>
    <submittedName>
        <fullName evidence="1">Uncharacterized protein</fullName>
    </submittedName>
</protein>